<name>A0A5J4QNI6_9ZZZZ</name>
<gene>
    <name evidence="1" type="ORF">EZS27_027630</name>
</gene>
<dbReference type="AlphaFoldDB" id="A0A5J4QNI6"/>
<sequence length="173" mass="20093">MVMELSNIYYQRFLNLLLNEYRQEFEHAKQGHCMKIIGLALPELVILRKMIKEEFSEMQVYILSENVNDTVFITATKLIELRNEPTAPLLVLIPSNSRTSTEDSYGNATFKNLEINHLNRKLLSNLKNNIPVTNKSFLTEIFEYLKIQKIGPIQYVYFLLEIEANSYSPEAIG</sequence>
<accession>A0A5J4QNI6</accession>
<comment type="caution">
    <text evidence="1">The sequence shown here is derived from an EMBL/GenBank/DDBJ whole genome shotgun (WGS) entry which is preliminary data.</text>
</comment>
<proteinExistence type="predicted"/>
<protein>
    <submittedName>
        <fullName evidence="1">Uncharacterized protein</fullName>
    </submittedName>
</protein>
<organism evidence="1">
    <name type="scientific">termite gut metagenome</name>
    <dbReference type="NCBI Taxonomy" id="433724"/>
    <lineage>
        <taxon>unclassified sequences</taxon>
        <taxon>metagenomes</taxon>
        <taxon>organismal metagenomes</taxon>
    </lineage>
</organism>
<evidence type="ECO:0000313" key="1">
    <source>
        <dbReference type="EMBL" id="KAA6322875.1"/>
    </source>
</evidence>
<dbReference type="EMBL" id="SNRY01002938">
    <property type="protein sequence ID" value="KAA6322875.1"/>
    <property type="molecule type" value="Genomic_DNA"/>
</dbReference>
<reference evidence="1" key="1">
    <citation type="submission" date="2019-03" db="EMBL/GenBank/DDBJ databases">
        <title>Single cell metagenomics reveals metabolic interactions within the superorganism composed of flagellate Streblomastix strix and complex community of Bacteroidetes bacteria on its surface.</title>
        <authorList>
            <person name="Treitli S.C."/>
            <person name="Kolisko M."/>
            <person name="Husnik F."/>
            <person name="Keeling P."/>
            <person name="Hampl V."/>
        </authorList>
    </citation>
    <scope>NUCLEOTIDE SEQUENCE</scope>
    <source>
        <strain evidence="1">STM</strain>
    </source>
</reference>
<feature type="non-terminal residue" evidence="1">
    <location>
        <position position="173"/>
    </location>
</feature>